<sequence>MKKKARNYYEEINTALHSYENLKSWHDKSISWICDRIDWYWKFRHITKAQMEELCDRCCAVLKNS</sequence>
<accession>A0A8S5RNK2</accession>
<protein>
    <submittedName>
        <fullName evidence="1">Uncharacterized protein</fullName>
    </submittedName>
</protein>
<dbReference type="EMBL" id="BK059130">
    <property type="protein sequence ID" value="DAE32911.1"/>
    <property type="molecule type" value="Genomic_DNA"/>
</dbReference>
<reference evidence="1" key="1">
    <citation type="journal article" date="2021" name="Proc. Natl. Acad. Sci. U.S.A.">
        <title>A Catalog of Tens of Thousands of Viruses from Human Metagenomes Reveals Hidden Associations with Chronic Diseases.</title>
        <authorList>
            <person name="Tisza M.J."/>
            <person name="Buck C.B."/>
        </authorList>
    </citation>
    <scope>NUCLEOTIDE SEQUENCE</scope>
    <source>
        <strain evidence="1">CtBS918</strain>
    </source>
</reference>
<proteinExistence type="predicted"/>
<name>A0A8S5RNK2_9VIRU</name>
<evidence type="ECO:0000313" key="1">
    <source>
        <dbReference type="EMBL" id="DAE32911.1"/>
    </source>
</evidence>
<organism evidence="1">
    <name type="scientific">virus sp. ctBS918</name>
    <dbReference type="NCBI Taxonomy" id="2825807"/>
    <lineage>
        <taxon>Viruses</taxon>
    </lineage>
</organism>